<evidence type="ECO:0000313" key="9">
    <source>
        <dbReference type="EMBL" id="KPL79026.1"/>
    </source>
</evidence>
<dbReference type="PANTHER" id="PTHR42709:SF6">
    <property type="entry name" value="UNDECAPRENYL PHOSPHATE TRANSPORTER A"/>
    <property type="match status" value="1"/>
</dbReference>
<accession>A0A0N8GNT9</accession>
<feature type="transmembrane region" description="Helical" evidence="7">
    <location>
        <begin position="79"/>
        <end position="99"/>
    </location>
</feature>
<keyword evidence="5 7" id="KW-1133">Transmembrane helix</keyword>
<evidence type="ECO:0000256" key="5">
    <source>
        <dbReference type="ARBA" id="ARBA00022989"/>
    </source>
</evidence>
<gene>
    <name evidence="9" type="ORF">ADN00_03810</name>
</gene>
<proteinExistence type="inferred from homology"/>
<comment type="caution">
    <text evidence="9">The sequence shown here is derived from an EMBL/GenBank/DDBJ whole genome shotgun (WGS) entry which is preliminary data.</text>
</comment>
<evidence type="ECO:0000256" key="3">
    <source>
        <dbReference type="ARBA" id="ARBA00022475"/>
    </source>
</evidence>
<comment type="similarity">
    <text evidence="2">Belongs to the DedA family.</text>
</comment>
<keyword evidence="10" id="KW-1185">Reference proteome</keyword>
<comment type="subcellular location">
    <subcellularLocation>
        <location evidence="1">Cell membrane</location>
        <topology evidence="1">Multi-pass membrane protein</topology>
    </subcellularLocation>
</comment>
<evidence type="ECO:0000256" key="7">
    <source>
        <dbReference type="SAM" id="Phobius"/>
    </source>
</evidence>
<dbReference type="GO" id="GO:0005886">
    <property type="term" value="C:plasma membrane"/>
    <property type="evidence" value="ECO:0007669"/>
    <property type="project" value="UniProtKB-SubCell"/>
</dbReference>
<dbReference type="RefSeq" id="WP_075061637.1">
    <property type="nucleotide sequence ID" value="NZ_LGCL01000015.1"/>
</dbReference>
<keyword evidence="3" id="KW-1003">Cell membrane</keyword>
<evidence type="ECO:0000256" key="6">
    <source>
        <dbReference type="ARBA" id="ARBA00023136"/>
    </source>
</evidence>
<dbReference type="InterPro" id="IPR032816">
    <property type="entry name" value="VTT_dom"/>
</dbReference>
<evidence type="ECO:0000259" key="8">
    <source>
        <dbReference type="Pfam" id="PF09335"/>
    </source>
</evidence>
<name>A0A0N8GNT9_9CHLR</name>
<dbReference type="AlphaFoldDB" id="A0A0N8GNT9"/>
<dbReference type="InterPro" id="IPR051311">
    <property type="entry name" value="DedA_domain"/>
</dbReference>
<dbReference type="Pfam" id="PF09335">
    <property type="entry name" value="VTT_dom"/>
    <property type="match status" value="1"/>
</dbReference>
<dbReference type="Proteomes" id="UP000050417">
    <property type="component" value="Unassembled WGS sequence"/>
</dbReference>
<evidence type="ECO:0000256" key="2">
    <source>
        <dbReference type="ARBA" id="ARBA00010792"/>
    </source>
</evidence>
<keyword evidence="4 7" id="KW-0812">Transmembrane</keyword>
<evidence type="ECO:0000256" key="1">
    <source>
        <dbReference type="ARBA" id="ARBA00004651"/>
    </source>
</evidence>
<feature type="transmembrane region" description="Helical" evidence="7">
    <location>
        <begin position="46"/>
        <end position="67"/>
    </location>
</feature>
<reference evidence="9 10" key="1">
    <citation type="submission" date="2015-07" db="EMBL/GenBank/DDBJ databases">
        <title>Genome sequence of Ornatilinea apprima DSM 23815.</title>
        <authorList>
            <person name="Hemp J."/>
            <person name="Ward L.M."/>
            <person name="Pace L.A."/>
            <person name="Fischer W.W."/>
        </authorList>
    </citation>
    <scope>NUCLEOTIDE SEQUENCE [LARGE SCALE GENOMIC DNA]</scope>
    <source>
        <strain evidence="9 10">P3M-1</strain>
    </source>
</reference>
<protein>
    <recommendedName>
        <fullName evidence="8">VTT domain-containing protein</fullName>
    </recommendedName>
</protein>
<feature type="transmembrane region" description="Helical" evidence="7">
    <location>
        <begin position="119"/>
        <end position="142"/>
    </location>
</feature>
<dbReference type="EMBL" id="LGCL01000015">
    <property type="protein sequence ID" value="KPL79026.1"/>
    <property type="molecule type" value="Genomic_DNA"/>
</dbReference>
<evidence type="ECO:0000256" key="4">
    <source>
        <dbReference type="ARBA" id="ARBA00022692"/>
    </source>
</evidence>
<dbReference type="OrthoDB" id="165702at2"/>
<organism evidence="9 10">
    <name type="scientific">Ornatilinea apprima</name>
    <dbReference type="NCBI Taxonomy" id="1134406"/>
    <lineage>
        <taxon>Bacteria</taxon>
        <taxon>Bacillati</taxon>
        <taxon>Chloroflexota</taxon>
        <taxon>Anaerolineae</taxon>
        <taxon>Anaerolineales</taxon>
        <taxon>Anaerolineaceae</taxon>
        <taxon>Ornatilinea</taxon>
    </lineage>
</organism>
<feature type="domain" description="VTT" evidence="8">
    <location>
        <begin position="67"/>
        <end position="182"/>
    </location>
</feature>
<sequence length="189" mass="20660">MTYPKKLTQTSRLRTLLTILLSLGLFTALGLYLQQDWPQVKTFIQQIGPAGWAISIPLYAILGATIIPSEPITVLNSALFGPFTAALAATIGNTIAAYIEYFMGTKVSDLASFEHKKESLPWGLGKLPIHSPLLLIFGRFIPGFGSKMVSLMAGMYKVNPLRYLWTTLLTTAFGSLVFAFGGMGLIHLF</sequence>
<keyword evidence="6 7" id="KW-0472">Membrane</keyword>
<dbReference type="STRING" id="1134406.ADN00_03810"/>
<feature type="transmembrane region" description="Helical" evidence="7">
    <location>
        <begin position="163"/>
        <end position="186"/>
    </location>
</feature>
<evidence type="ECO:0000313" key="10">
    <source>
        <dbReference type="Proteomes" id="UP000050417"/>
    </source>
</evidence>
<dbReference type="PANTHER" id="PTHR42709">
    <property type="entry name" value="ALKALINE PHOSPHATASE LIKE PROTEIN"/>
    <property type="match status" value="1"/>
</dbReference>